<proteinExistence type="inferred from homology"/>
<organism evidence="4">
    <name type="scientific">Planktothricoides raciborskii GIHE-MW2</name>
    <dbReference type="NCBI Taxonomy" id="2792601"/>
    <lineage>
        <taxon>Bacteria</taxon>
        <taxon>Bacillati</taxon>
        <taxon>Cyanobacteriota</taxon>
        <taxon>Cyanophyceae</taxon>
        <taxon>Oscillatoriophycideae</taxon>
        <taxon>Oscillatoriales</taxon>
        <taxon>Oscillatoriaceae</taxon>
        <taxon>Planktothricoides</taxon>
    </lineage>
</organism>
<dbReference type="GO" id="GO:0005829">
    <property type="term" value="C:cytosol"/>
    <property type="evidence" value="ECO:0007669"/>
    <property type="project" value="TreeGrafter"/>
</dbReference>
<dbReference type="EMBL" id="CP159837">
    <property type="protein sequence ID" value="XCM35700.1"/>
    <property type="molecule type" value="Genomic_DNA"/>
</dbReference>
<keyword evidence="2" id="KW-0676">Redox-active center</keyword>
<gene>
    <name evidence="4" type="ORF">ABWT76_004397</name>
</gene>
<evidence type="ECO:0000259" key="3">
    <source>
        <dbReference type="PROSITE" id="PS51352"/>
    </source>
</evidence>
<dbReference type="PROSITE" id="PS51352">
    <property type="entry name" value="THIOREDOXIN_2"/>
    <property type="match status" value="1"/>
</dbReference>
<dbReference type="InterPro" id="IPR013766">
    <property type="entry name" value="Thioredoxin_domain"/>
</dbReference>
<dbReference type="InterPro" id="IPR036249">
    <property type="entry name" value="Thioredoxin-like_sf"/>
</dbReference>
<dbReference type="PANTHER" id="PTHR45663">
    <property type="entry name" value="GEO12009P1"/>
    <property type="match status" value="1"/>
</dbReference>
<evidence type="ECO:0000256" key="1">
    <source>
        <dbReference type="ARBA" id="ARBA00008987"/>
    </source>
</evidence>
<accession>A0AAU8JAW2</accession>
<dbReference type="CDD" id="cd02947">
    <property type="entry name" value="TRX_family"/>
    <property type="match status" value="1"/>
</dbReference>
<comment type="similarity">
    <text evidence="1">Belongs to the thioredoxin family.</text>
</comment>
<dbReference type="GO" id="GO:0015035">
    <property type="term" value="F:protein-disulfide reductase activity"/>
    <property type="evidence" value="ECO:0007669"/>
    <property type="project" value="TreeGrafter"/>
</dbReference>
<reference evidence="4" key="1">
    <citation type="submission" date="2024-07" db="EMBL/GenBank/DDBJ databases">
        <authorList>
            <person name="Kim Y.J."/>
            <person name="Jeong J.Y."/>
        </authorList>
    </citation>
    <scope>NUCLEOTIDE SEQUENCE</scope>
    <source>
        <strain evidence="4">GIHE-MW2</strain>
    </source>
</reference>
<dbReference type="RefSeq" id="WP_072160844.1">
    <property type="nucleotide sequence ID" value="NZ_CP159837.1"/>
</dbReference>
<name>A0AAU8JAW2_9CYAN</name>
<dbReference type="GO" id="GO:0045454">
    <property type="term" value="P:cell redox homeostasis"/>
    <property type="evidence" value="ECO:0007669"/>
    <property type="project" value="TreeGrafter"/>
</dbReference>
<dbReference type="SUPFAM" id="SSF52833">
    <property type="entry name" value="Thioredoxin-like"/>
    <property type="match status" value="1"/>
</dbReference>
<dbReference type="Pfam" id="PF00085">
    <property type="entry name" value="Thioredoxin"/>
    <property type="match status" value="1"/>
</dbReference>
<dbReference type="PANTHER" id="PTHR45663:SF11">
    <property type="entry name" value="GEO12009P1"/>
    <property type="match status" value="1"/>
</dbReference>
<feature type="domain" description="Thioredoxin" evidence="3">
    <location>
        <begin position="1"/>
        <end position="106"/>
    </location>
</feature>
<protein>
    <submittedName>
        <fullName evidence="4">Thioredoxin family protein</fullName>
    </submittedName>
</protein>
<dbReference type="Gene3D" id="3.40.30.10">
    <property type="entry name" value="Glutaredoxin"/>
    <property type="match status" value="1"/>
</dbReference>
<sequence>MLLLVNQYTFKQEVLEASTPVIVHFWAPWCSLCGMMEPVLTSCKARWGEQIKLVGINADQSLPLASAYRLTTLPTIILFEGGEVRYRAEGCHHRDELYRTLQCLIFKLVNQGQPLLPEPEYDVSFAKKT</sequence>
<dbReference type="AlphaFoldDB" id="A0AAU8JAW2"/>
<evidence type="ECO:0000256" key="2">
    <source>
        <dbReference type="ARBA" id="ARBA00023284"/>
    </source>
</evidence>
<evidence type="ECO:0000313" key="4">
    <source>
        <dbReference type="EMBL" id="XCM35700.1"/>
    </source>
</evidence>